<dbReference type="EMBL" id="CP032698">
    <property type="protein sequence ID" value="AYG78202.1"/>
    <property type="molecule type" value="Genomic_DNA"/>
</dbReference>
<evidence type="ECO:0000313" key="1">
    <source>
        <dbReference type="EMBL" id="AYG78202.1"/>
    </source>
</evidence>
<accession>A0A387HBV3</accession>
<dbReference type="Proteomes" id="UP000271554">
    <property type="component" value="Chromosome"/>
</dbReference>
<name>A0A387HBV3_9ACTN</name>
<sequence length="91" mass="9847">MVKWPARSPRWRAGRLLISAGSVVWKSSYGKQEVALPTDLLQTGFRSPSLREAVAINPGSRIAECDSSDGEVLIAVMPSELDHVVTALDKA</sequence>
<gene>
    <name evidence="1" type="ORF">DWB77_00309</name>
</gene>
<evidence type="ECO:0000313" key="2">
    <source>
        <dbReference type="Proteomes" id="UP000271554"/>
    </source>
</evidence>
<organism evidence="1 2">
    <name type="scientific">Streptomyces hundungensis</name>
    <dbReference type="NCBI Taxonomy" id="1077946"/>
    <lineage>
        <taxon>Bacteria</taxon>
        <taxon>Bacillati</taxon>
        <taxon>Actinomycetota</taxon>
        <taxon>Actinomycetes</taxon>
        <taxon>Kitasatosporales</taxon>
        <taxon>Streptomycetaceae</taxon>
        <taxon>Streptomyces</taxon>
    </lineage>
</organism>
<protein>
    <submittedName>
        <fullName evidence="1">Uncharacterized protein</fullName>
    </submittedName>
</protein>
<proteinExistence type="predicted"/>
<dbReference type="KEGG" id="shun:DWB77_00309"/>
<reference evidence="1 2" key="1">
    <citation type="submission" date="2018-10" db="EMBL/GenBank/DDBJ databases">
        <title>Relationship between Morphology and Antimicrobial Activity in Streptomyces.</title>
        <authorList>
            <person name="Kang H.J."/>
            <person name="Kim S.B."/>
        </authorList>
    </citation>
    <scope>NUCLEOTIDE SEQUENCE [LARGE SCALE GENOMIC DNA]</scope>
    <source>
        <strain evidence="1 2">BH38</strain>
    </source>
</reference>
<dbReference type="AlphaFoldDB" id="A0A387HBV3"/>
<keyword evidence="2" id="KW-1185">Reference proteome</keyword>